<keyword evidence="3" id="KW-1284">Encapsulin nanocompartment</keyword>
<evidence type="ECO:0000256" key="3">
    <source>
        <dbReference type="ARBA" id="ARBA00033787"/>
    </source>
</evidence>
<dbReference type="Proteomes" id="UP000236151">
    <property type="component" value="Unassembled WGS sequence"/>
</dbReference>
<evidence type="ECO:0000313" key="6">
    <source>
        <dbReference type="Proteomes" id="UP000236151"/>
    </source>
</evidence>
<dbReference type="PANTHER" id="PTHR37165">
    <property type="entry name" value="PEPTIDASE U56 FAMILY"/>
    <property type="match status" value="1"/>
</dbReference>
<evidence type="ECO:0000256" key="1">
    <source>
        <dbReference type="ARBA" id="ARBA00033738"/>
    </source>
</evidence>
<protein>
    <recommendedName>
        <fullName evidence="4">Type 1 encapsulin shell protein</fullName>
    </recommendedName>
</protein>
<dbReference type="OrthoDB" id="2922at2"/>
<comment type="caution">
    <text evidence="5">The sequence shown here is derived from an EMBL/GenBank/DDBJ whole genome shotgun (WGS) entry which is preliminary data.</text>
</comment>
<proteinExistence type="inferred from homology"/>
<dbReference type="NCBIfam" id="NF041155">
    <property type="entry name" value="encap_f1"/>
    <property type="match status" value="1"/>
</dbReference>
<keyword evidence="6" id="KW-1185">Reference proteome</keyword>
<reference evidence="5 6" key="1">
    <citation type="submission" date="2017-06" db="EMBL/GenBank/DDBJ databases">
        <title>Investigating the central metabolism of Clostridium thermosuccinogenes.</title>
        <authorList>
            <person name="Koendjbiharie J.G."/>
            <person name="van Kranenburg R."/>
        </authorList>
    </citation>
    <scope>NUCLEOTIDE SEQUENCE [LARGE SCALE GENOMIC DNA]</scope>
    <source>
        <strain evidence="5 6">DSM 5806</strain>
    </source>
</reference>
<dbReference type="PIRSF" id="PIRSF019254">
    <property type="entry name" value="CFP29"/>
    <property type="match status" value="1"/>
</dbReference>
<dbReference type="GO" id="GO:0140737">
    <property type="term" value="C:encapsulin nanocompartment"/>
    <property type="evidence" value="ECO:0007669"/>
    <property type="project" value="UniProtKB-SubCell"/>
</dbReference>
<dbReference type="Pfam" id="PF04454">
    <property type="entry name" value="Linocin_M18"/>
    <property type="match status" value="1"/>
</dbReference>
<dbReference type="InterPro" id="IPR007544">
    <property type="entry name" value="ENCAP"/>
</dbReference>
<dbReference type="KEGG" id="cthd:CDO33_15600"/>
<gene>
    <name evidence="5" type="ORF">CDQ84_06965</name>
</gene>
<name>A0A2K2FH56_9CLOT</name>
<dbReference type="EMBL" id="NIOJ01000013">
    <property type="protein sequence ID" value="PNU00073.1"/>
    <property type="molecule type" value="Genomic_DNA"/>
</dbReference>
<sequence length="270" mass="30232">MDYLSREGSPISSELWSKIDDAVVSMAKQTLVGRRFLEIYGPLGAGVQSINVDDLSELEETGDGLVKIKGRRYEHIPLIKQDFSLLWRDLEASEQSGLPVDLSAAMKAAAKCARKEDELIFLGNEEMGYKGLLTEEGITRLQKGDWNEGENPVRDVAKGLAKFVEYGLVGRKALIVSPDIFMQLQRIQPGTGITEYDRLQKLINGNIFTTPVLGMNNAILVCAEKQYMDLAIGQDMVTAYLETRDLNHYFRIIETVLLRIKNKKAVVAFE</sequence>
<evidence type="ECO:0000313" key="5">
    <source>
        <dbReference type="EMBL" id="PNU00073.1"/>
    </source>
</evidence>
<dbReference type="RefSeq" id="WP_103081009.1">
    <property type="nucleotide sequence ID" value="NZ_CP021850.1"/>
</dbReference>
<evidence type="ECO:0000256" key="4">
    <source>
        <dbReference type="ARBA" id="ARBA00050023"/>
    </source>
</evidence>
<dbReference type="Gene3D" id="3.30.2320.10">
    <property type="entry name" value="hypothetical protein PF0899 domain"/>
    <property type="match status" value="1"/>
</dbReference>
<dbReference type="Gene3D" id="3.30.2400.30">
    <property type="match status" value="1"/>
</dbReference>
<comment type="similarity">
    <text evidence="2">Belongs to the encapsulin family. Family 1 subfamily.</text>
</comment>
<organism evidence="5 6">
    <name type="scientific">Clostridium thermosuccinogenes</name>
    <dbReference type="NCBI Taxonomy" id="84032"/>
    <lineage>
        <taxon>Bacteria</taxon>
        <taxon>Bacillati</taxon>
        <taxon>Bacillota</taxon>
        <taxon>Clostridia</taxon>
        <taxon>Eubacteriales</taxon>
        <taxon>Clostridiaceae</taxon>
        <taxon>Clostridium</taxon>
    </lineage>
</organism>
<dbReference type="PANTHER" id="PTHR37165:SF1">
    <property type="entry name" value="TYPE 1 ENCAPSULIN SHELL PROTEIN"/>
    <property type="match status" value="1"/>
</dbReference>
<accession>A0A2K2FH56</accession>
<comment type="subcellular location">
    <subcellularLocation>
        <location evidence="1">Encapsulin nanocompartment</location>
    </subcellularLocation>
</comment>
<evidence type="ECO:0000256" key="2">
    <source>
        <dbReference type="ARBA" id="ARBA00033743"/>
    </source>
</evidence>
<dbReference type="AlphaFoldDB" id="A0A2K2FH56"/>
<dbReference type="InterPro" id="IPR051429">
    <property type="entry name" value="Encapsulin_nc"/>
</dbReference>